<dbReference type="EMBL" id="CP059733">
    <property type="protein sequence ID" value="WDE03691.1"/>
    <property type="molecule type" value="Genomic_DNA"/>
</dbReference>
<dbReference type="Proteomes" id="UP000032352">
    <property type="component" value="Chromosome"/>
</dbReference>
<evidence type="ECO:0000313" key="3">
    <source>
        <dbReference type="Proteomes" id="UP000032352"/>
    </source>
</evidence>
<dbReference type="KEGG" id="tvd:SG34_020230"/>
<gene>
    <name evidence="2" type="ORF">SG34_020230</name>
</gene>
<dbReference type="RefSeq" id="WP_044842475.1">
    <property type="nucleotide sequence ID" value="NZ_CP059733.1"/>
</dbReference>
<keyword evidence="3" id="KW-1185">Reference proteome</keyword>
<proteinExistence type="predicted"/>
<accession>A0AAF0C7T6</accession>
<name>A0AAF0C7T6_9GAMM</name>
<keyword evidence="1" id="KW-1133">Transmembrane helix</keyword>
<protein>
    <submittedName>
        <fullName evidence="2">Uncharacterized protein</fullName>
    </submittedName>
</protein>
<keyword evidence="1" id="KW-0812">Transmembrane</keyword>
<evidence type="ECO:0000313" key="2">
    <source>
        <dbReference type="EMBL" id="WDE03691.1"/>
    </source>
</evidence>
<dbReference type="AlphaFoldDB" id="A0AAF0C7T6"/>
<sequence>MEITVEHWFALTLMIFFVLWGIAIFCFGRITVKYIENEMAKEGKLPPVWDSGIGARLVAYSSIILFPNIKRHASLVDIEATKRYARKKDWYLALFLEVTFYAWLITGTIAYFLFDIGVS</sequence>
<keyword evidence="1" id="KW-0472">Membrane</keyword>
<reference evidence="2 3" key="2">
    <citation type="journal article" date="2022" name="Mar. Drugs">
        <title>Bioassay-Guided Fractionation Leads to the Detection of Cholic Acid Generated by the Rare Thalassomonas sp.</title>
        <authorList>
            <person name="Pheiffer F."/>
            <person name="Schneider Y.K."/>
            <person name="Hansen E.H."/>
            <person name="Andersen J.H."/>
            <person name="Isaksson J."/>
            <person name="Busche T."/>
            <person name="R C."/>
            <person name="Kalinowski J."/>
            <person name="Zyl L.V."/>
            <person name="Trindade M."/>
        </authorList>
    </citation>
    <scope>NUCLEOTIDE SEQUENCE [LARGE SCALE GENOMIC DNA]</scope>
    <source>
        <strain evidence="2 3">XOM25</strain>
    </source>
</reference>
<evidence type="ECO:0000256" key="1">
    <source>
        <dbReference type="SAM" id="Phobius"/>
    </source>
</evidence>
<feature type="transmembrane region" description="Helical" evidence="1">
    <location>
        <begin position="90"/>
        <end position="114"/>
    </location>
</feature>
<reference evidence="2 3" key="1">
    <citation type="journal article" date="2015" name="Genome Announc.">
        <title>Draft Genome Sequences of Marine Isolates of Thalassomonas viridans and Thalassomonas actiniarum.</title>
        <authorList>
            <person name="Olonade I."/>
            <person name="van Zyl L.J."/>
            <person name="Trindade M."/>
        </authorList>
    </citation>
    <scope>NUCLEOTIDE SEQUENCE [LARGE SCALE GENOMIC DNA]</scope>
    <source>
        <strain evidence="2 3">XOM25</strain>
    </source>
</reference>
<organism evidence="2 3">
    <name type="scientific">Thalassomonas viridans</name>
    <dbReference type="NCBI Taxonomy" id="137584"/>
    <lineage>
        <taxon>Bacteria</taxon>
        <taxon>Pseudomonadati</taxon>
        <taxon>Pseudomonadota</taxon>
        <taxon>Gammaproteobacteria</taxon>
        <taxon>Alteromonadales</taxon>
        <taxon>Colwelliaceae</taxon>
        <taxon>Thalassomonas</taxon>
    </lineage>
</organism>
<feature type="transmembrane region" description="Helical" evidence="1">
    <location>
        <begin position="7"/>
        <end position="32"/>
    </location>
</feature>